<organism evidence="4 5">
    <name type="scientific">Phycicoccus elongatus Lp2</name>
    <dbReference type="NCBI Taxonomy" id="1193181"/>
    <lineage>
        <taxon>Bacteria</taxon>
        <taxon>Bacillati</taxon>
        <taxon>Actinomycetota</taxon>
        <taxon>Actinomycetes</taxon>
        <taxon>Micrococcales</taxon>
        <taxon>Intrasporangiaceae</taxon>
        <taxon>Phycicoccus</taxon>
    </lineage>
</organism>
<evidence type="ECO:0000313" key="4">
    <source>
        <dbReference type="EMBL" id="CCH69348.1"/>
    </source>
</evidence>
<dbReference type="eggNOG" id="COG2905">
    <property type="taxonomic scope" value="Bacteria"/>
</dbReference>
<evidence type="ECO:0000313" key="5">
    <source>
        <dbReference type="Proteomes" id="UP000013167"/>
    </source>
</evidence>
<evidence type="ECO:0000256" key="2">
    <source>
        <dbReference type="PROSITE-ProRule" id="PRU00703"/>
    </source>
</evidence>
<dbReference type="RefSeq" id="WP_010852002.1">
    <property type="nucleotide sequence ID" value="NZ_HF570956.1"/>
</dbReference>
<dbReference type="STRING" id="1193181.BN10_1570003"/>
<dbReference type="InterPro" id="IPR000644">
    <property type="entry name" value="CBS_dom"/>
</dbReference>
<name>N0DYA0_9MICO</name>
<feature type="domain" description="CBS" evidence="3">
    <location>
        <begin position="76"/>
        <end position="132"/>
    </location>
</feature>
<dbReference type="EMBL" id="CAIZ01000065">
    <property type="protein sequence ID" value="CCH69348.1"/>
    <property type="molecule type" value="Genomic_DNA"/>
</dbReference>
<dbReference type="OrthoDB" id="9807125at2"/>
<dbReference type="SUPFAM" id="SSF54631">
    <property type="entry name" value="CBS-domain pair"/>
    <property type="match status" value="1"/>
</dbReference>
<dbReference type="PANTHER" id="PTHR43080">
    <property type="entry name" value="CBS DOMAIN-CONTAINING PROTEIN CBSX3, MITOCHONDRIAL"/>
    <property type="match status" value="1"/>
</dbReference>
<dbReference type="InterPro" id="IPR051257">
    <property type="entry name" value="Diverse_CBS-Domain"/>
</dbReference>
<keyword evidence="1 2" id="KW-0129">CBS domain</keyword>
<keyword evidence="5" id="KW-1185">Reference proteome</keyword>
<dbReference type="Pfam" id="PF00571">
    <property type="entry name" value="CBS"/>
    <property type="match status" value="2"/>
</dbReference>
<dbReference type="InterPro" id="IPR046342">
    <property type="entry name" value="CBS_dom_sf"/>
</dbReference>
<feature type="domain" description="CBS" evidence="3">
    <location>
        <begin position="6"/>
        <end position="67"/>
    </location>
</feature>
<evidence type="ECO:0000256" key="1">
    <source>
        <dbReference type="ARBA" id="ARBA00023122"/>
    </source>
</evidence>
<comment type="caution">
    <text evidence="4">The sequence shown here is derived from an EMBL/GenBank/DDBJ whole genome shotgun (WGS) entry which is preliminary data.</text>
</comment>
<accession>N0DYA0</accession>
<dbReference type="InterPro" id="IPR044725">
    <property type="entry name" value="CBSX3_CBS_dom"/>
</dbReference>
<gene>
    <name evidence="4" type="ORF">BN10_1570003</name>
</gene>
<sequence length="142" mass="15248">MKISDIVRHKGDSVVTVRSDATVKDLLALLAEHKIGAIVVSDSDGSVDGIVSERDVVRHLHSGGAQVLDGTVGRIMTRDVHTCTTDDDLTDLAGQMTERRIRHVPVVNDGKLAAIVSIGDVVKSRIDTLQAEAAQLRDYIQG</sequence>
<dbReference type="HOGENOM" id="CLU_040681_3_2_11"/>
<dbReference type="Gene3D" id="3.10.580.10">
    <property type="entry name" value="CBS-domain"/>
    <property type="match status" value="1"/>
</dbReference>
<dbReference type="Proteomes" id="UP000013167">
    <property type="component" value="Unassembled WGS sequence"/>
</dbReference>
<dbReference type="AlphaFoldDB" id="N0DYA0"/>
<dbReference type="SMART" id="SM00116">
    <property type="entry name" value="CBS"/>
    <property type="match status" value="2"/>
</dbReference>
<dbReference type="CDD" id="cd04623">
    <property type="entry name" value="CBS_pair_bac_euk"/>
    <property type="match status" value="1"/>
</dbReference>
<proteinExistence type="predicted"/>
<dbReference type="PANTHER" id="PTHR43080:SF2">
    <property type="entry name" value="CBS DOMAIN-CONTAINING PROTEIN"/>
    <property type="match status" value="1"/>
</dbReference>
<dbReference type="PROSITE" id="PS51371">
    <property type="entry name" value="CBS"/>
    <property type="match status" value="2"/>
</dbReference>
<protein>
    <recommendedName>
        <fullName evidence="3">CBS domain-containing protein</fullName>
    </recommendedName>
</protein>
<evidence type="ECO:0000259" key="3">
    <source>
        <dbReference type="PROSITE" id="PS51371"/>
    </source>
</evidence>
<reference evidence="4 5" key="1">
    <citation type="journal article" date="2013" name="ISME J.">
        <title>A metabolic model for members of the genus Tetrasphaera involved in enhanced biological phosphorus removal.</title>
        <authorList>
            <person name="Kristiansen R."/>
            <person name="Nguyen H.T.T."/>
            <person name="Saunders A.M."/>
            <person name="Nielsen J.L."/>
            <person name="Wimmer R."/>
            <person name="Le V.Q."/>
            <person name="McIlroy S.J."/>
            <person name="Petrovski S."/>
            <person name="Seviour R.J."/>
            <person name="Calteau A."/>
            <person name="Nielsen K.L."/>
            <person name="Nielsen P.H."/>
        </authorList>
    </citation>
    <scope>NUCLEOTIDE SEQUENCE [LARGE SCALE GENOMIC DNA]</scope>
    <source>
        <strain evidence="4 5">Lp2</strain>
    </source>
</reference>